<comment type="caution">
    <text evidence="2">The sequence shown here is derived from an EMBL/GenBank/DDBJ whole genome shotgun (WGS) entry which is preliminary data.</text>
</comment>
<reference evidence="3" key="1">
    <citation type="journal article" date="2023" name="Commun. Biol.">
        <title>Genome analysis of Parmales, the sister group of diatoms, reveals the evolutionary specialization of diatoms from phago-mixotrophs to photoautotrophs.</title>
        <authorList>
            <person name="Ban H."/>
            <person name="Sato S."/>
            <person name="Yoshikawa S."/>
            <person name="Yamada K."/>
            <person name="Nakamura Y."/>
            <person name="Ichinomiya M."/>
            <person name="Sato N."/>
            <person name="Blanc-Mathieu R."/>
            <person name="Endo H."/>
            <person name="Kuwata A."/>
            <person name="Ogata H."/>
        </authorList>
    </citation>
    <scope>NUCLEOTIDE SEQUENCE [LARGE SCALE GENOMIC DNA]</scope>
    <source>
        <strain evidence="3">NIES 3699</strain>
    </source>
</reference>
<sequence length="191" mass="20556">MISVQSAGSAHSPRRSMFSRVVVNAILMLLLIVHVHADATDPNHAWDFRGCEEGQDVMDSGSAGNQNAIPSNSPTCSPNGVSLDGTDDFFNIPGWSWGGTTSFAAYMWHDVELQQSDVTDLYAPHNSAHHFWDFRGACSEDLPVTDSIAGDLVATPIYGATCGDDGLNLDGSSGYVNIEGWENCILDQLAY</sequence>
<feature type="chain" id="PRO_5040938977" evidence="1">
    <location>
        <begin position="38"/>
        <end position="191"/>
    </location>
</feature>
<evidence type="ECO:0000313" key="3">
    <source>
        <dbReference type="Proteomes" id="UP001165160"/>
    </source>
</evidence>
<accession>A0A9W7ENN3</accession>
<protein>
    <submittedName>
        <fullName evidence="2">Uncharacterized protein</fullName>
    </submittedName>
</protein>
<proteinExistence type="predicted"/>
<name>A0A9W7ENN3_9STRA</name>
<feature type="signal peptide" evidence="1">
    <location>
        <begin position="1"/>
        <end position="37"/>
    </location>
</feature>
<keyword evidence="1" id="KW-0732">Signal</keyword>
<keyword evidence="3" id="KW-1185">Reference proteome</keyword>
<dbReference type="EMBL" id="BRXX01000053">
    <property type="protein sequence ID" value="GMH85848.1"/>
    <property type="molecule type" value="Genomic_DNA"/>
</dbReference>
<dbReference type="AlphaFoldDB" id="A0A9W7ENN3"/>
<evidence type="ECO:0000313" key="2">
    <source>
        <dbReference type="EMBL" id="GMH85848.1"/>
    </source>
</evidence>
<evidence type="ECO:0000256" key="1">
    <source>
        <dbReference type="SAM" id="SignalP"/>
    </source>
</evidence>
<dbReference type="Proteomes" id="UP001165160">
    <property type="component" value="Unassembled WGS sequence"/>
</dbReference>
<organism evidence="2 3">
    <name type="scientific">Triparma verrucosa</name>
    <dbReference type="NCBI Taxonomy" id="1606542"/>
    <lineage>
        <taxon>Eukaryota</taxon>
        <taxon>Sar</taxon>
        <taxon>Stramenopiles</taxon>
        <taxon>Ochrophyta</taxon>
        <taxon>Bolidophyceae</taxon>
        <taxon>Parmales</taxon>
        <taxon>Triparmaceae</taxon>
        <taxon>Triparma</taxon>
    </lineage>
</organism>
<gene>
    <name evidence="2" type="ORF">TrVE_jg3961</name>
</gene>